<gene>
    <name evidence="1" type="ORF">GSI_08434</name>
</gene>
<evidence type="ECO:0000313" key="1">
    <source>
        <dbReference type="EMBL" id="PIL29492.1"/>
    </source>
</evidence>
<reference evidence="1 2" key="1">
    <citation type="journal article" date="2015" name="Sci. Rep.">
        <title>Chromosome-level genome map provides insights into diverse defense mechanisms in the medicinal fungus Ganoderma sinense.</title>
        <authorList>
            <person name="Zhu Y."/>
            <person name="Xu J."/>
            <person name="Sun C."/>
            <person name="Zhou S."/>
            <person name="Xu H."/>
            <person name="Nelson D.R."/>
            <person name="Qian J."/>
            <person name="Song J."/>
            <person name="Luo H."/>
            <person name="Xiang L."/>
            <person name="Li Y."/>
            <person name="Xu Z."/>
            <person name="Ji A."/>
            <person name="Wang L."/>
            <person name="Lu S."/>
            <person name="Hayward A."/>
            <person name="Sun W."/>
            <person name="Li X."/>
            <person name="Schwartz D.C."/>
            <person name="Wang Y."/>
            <person name="Chen S."/>
        </authorList>
    </citation>
    <scope>NUCLEOTIDE SEQUENCE [LARGE SCALE GENOMIC DNA]</scope>
    <source>
        <strain evidence="1 2">ZZ0214-1</strain>
    </source>
</reference>
<dbReference type="Proteomes" id="UP000230002">
    <property type="component" value="Unassembled WGS sequence"/>
</dbReference>
<dbReference type="AlphaFoldDB" id="A0A2G8S6T9"/>
<protein>
    <submittedName>
        <fullName evidence="1">Uncharacterized protein</fullName>
    </submittedName>
</protein>
<dbReference type="EMBL" id="AYKW01000022">
    <property type="protein sequence ID" value="PIL29492.1"/>
    <property type="molecule type" value="Genomic_DNA"/>
</dbReference>
<proteinExistence type="predicted"/>
<name>A0A2G8S6T9_9APHY</name>
<sequence>MLMLTLTSITGDGSDPPPTTGDAVMLMLPVLELPVNIALSVSSFFFCRTRSVSSAPPVIRSFFPATNPVSSVWNSSDRLASSRSLFFSFASIAFSRFCGSTAALRISISTELMPPADSSRGGGRNDGPRRLLDVDPRSEITFSTCPNTSTTALWSSNRSSRNSSWCCRNCCSSTMFCSSSSHVFFHIGLTVWMWSRRLCSSASAASMSPLTFFSRNAFGDTFRFSTSSLMPSTVSCSSSIFVSTFDDRVSSFVLPVSMYARAPPTFCVDSCLTVWVCCRSVPSDSFVCFMNSVYSCRMMPRSRRKF</sequence>
<keyword evidence="2" id="KW-1185">Reference proteome</keyword>
<comment type="caution">
    <text evidence="1">The sequence shown here is derived from an EMBL/GenBank/DDBJ whole genome shotgun (WGS) entry which is preliminary data.</text>
</comment>
<organism evidence="1 2">
    <name type="scientific">Ganoderma sinense ZZ0214-1</name>
    <dbReference type="NCBI Taxonomy" id="1077348"/>
    <lineage>
        <taxon>Eukaryota</taxon>
        <taxon>Fungi</taxon>
        <taxon>Dikarya</taxon>
        <taxon>Basidiomycota</taxon>
        <taxon>Agaricomycotina</taxon>
        <taxon>Agaricomycetes</taxon>
        <taxon>Polyporales</taxon>
        <taxon>Polyporaceae</taxon>
        <taxon>Ganoderma</taxon>
    </lineage>
</organism>
<evidence type="ECO:0000313" key="2">
    <source>
        <dbReference type="Proteomes" id="UP000230002"/>
    </source>
</evidence>
<accession>A0A2G8S6T9</accession>